<dbReference type="EMBL" id="MHJG01000002">
    <property type="protein sequence ID" value="OGY64586.1"/>
    <property type="molecule type" value="Genomic_DNA"/>
</dbReference>
<dbReference type="InterPro" id="IPR050239">
    <property type="entry name" value="Sigma-70_RNA_pol_init_factors"/>
</dbReference>
<dbReference type="Proteomes" id="UP000177960">
    <property type="component" value="Unassembled WGS sequence"/>
</dbReference>
<gene>
    <name evidence="3" type="ORF">A3B92_00425</name>
</gene>
<keyword evidence="1" id="KW-0804">Transcription</keyword>
<dbReference type="GO" id="GO:0003700">
    <property type="term" value="F:DNA-binding transcription factor activity"/>
    <property type="evidence" value="ECO:0007669"/>
    <property type="project" value="InterPro"/>
</dbReference>
<dbReference type="InterPro" id="IPR000943">
    <property type="entry name" value="RNA_pol_sigma70"/>
</dbReference>
<dbReference type="STRING" id="1798404.A3B92_00425"/>
<dbReference type="PROSITE" id="PS51913">
    <property type="entry name" value="HTH_HARE"/>
    <property type="match status" value="1"/>
</dbReference>
<dbReference type="Pfam" id="PF04545">
    <property type="entry name" value="Sigma70_r4"/>
    <property type="match status" value="1"/>
</dbReference>
<reference evidence="3 4" key="1">
    <citation type="journal article" date="2016" name="Nat. Commun.">
        <title>Thousands of microbial genomes shed light on interconnected biogeochemical processes in an aquifer system.</title>
        <authorList>
            <person name="Anantharaman K."/>
            <person name="Brown C.T."/>
            <person name="Hug L.A."/>
            <person name="Sharon I."/>
            <person name="Castelle C.J."/>
            <person name="Probst A.J."/>
            <person name="Thomas B.C."/>
            <person name="Singh A."/>
            <person name="Wilkins M.J."/>
            <person name="Karaoz U."/>
            <person name="Brodie E.L."/>
            <person name="Williams K.H."/>
            <person name="Hubbard S.S."/>
            <person name="Banfield J.F."/>
        </authorList>
    </citation>
    <scope>NUCLEOTIDE SEQUENCE [LARGE SCALE GENOMIC DNA]</scope>
</reference>
<evidence type="ECO:0000313" key="3">
    <source>
        <dbReference type="EMBL" id="OGY64586.1"/>
    </source>
</evidence>
<evidence type="ECO:0000313" key="4">
    <source>
        <dbReference type="Proteomes" id="UP000177960"/>
    </source>
</evidence>
<dbReference type="InterPro" id="IPR013324">
    <property type="entry name" value="RNA_pol_sigma_r3/r4-like"/>
</dbReference>
<accession>A0A1G1ZKD2</accession>
<feature type="domain" description="HTH HARE-type" evidence="2">
    <location>
        <begin position="219"/>
        <end position="282"/>
    </location>
</feature>
<dbReference type="InterPro" id="IPR007759">
    <property type="entry name" value="Asxl_HARE-HTH"/>
</dbReference>
<proteinExistence type="predicted"/>
<evidence type="ECO:0000256" key="1">
    <source>
        <dbReference type="ARBA" id="ARBA00023163"/>
    </source>
</evidence>
<dbReference type="GO" id="GO:0006352">
    <property type="term" value="P:DNA-templated transcription initiation"/>
    <property type="evidence" value="ECO:0007669"/>
    <property type="project" value="InterPro"/>
</dbReference>
<evidence type="ECO:0000259" key="2">
    <source>
        <dbReference type="PROSITE" id="PS51913"/>
    </source>
</evidence>
<dbReference type="InterPro" id="IPR036388">
    <property type="entry name" value="WH-like_DNA-bd_sf"/>
</dbReference>
<organism evidence="3 4">
    <name type="scientific">Candidatus Harrisonbacteria bacterium RIFCSPHIGHO2_02_FULL_42_16</name>
    <dbReference type="NCBI Taxonomy" id="1798404"/>
    <lineage>
        <taxon>Bacteria</taxon>
        <taxon>Candidatus Harrisoniibacteriota</taxon>
    </lineage>
</organism>
<dbReference type="Gene3D" id="1.10.10.10">
    <property type="entry name" value="Winged helix-like DNA-binding domain superfamily/Winged helix DNA-binding domain"/>
    <property type="match status" value="1"/>
</dbReference>
<dbReference type="AlphaFoldDB" id="A0A1G1ZKD2"/>
<dbReference type="CDD" id="cd06171">
    <property type="entry name" value="Sigma70_r4"/>
    <property type="match status" value="1"/>
</dbReference>
<protein>
    <recommendedName>
        <fullName evidence="2">HTH HARE-type domain-containing protein</fullName>
    </recommendedName>
</protein>
<comment type="caution">
    <text evidence="3">The sequence shown here is derived from an EMBL/GenBank/DDBJ whole genome shotgun (WGS) entry which is preliminary data.</text>
</comment>
<dbReference type="SUPFAM" id="SSF88659">
    <property type="entry name" value="Sigma3 and sigma4 domains of RNA polymerase sigma factors"/>
    <property type="match status" value="1"/>
</dbReference>
<name>A0A1G1ZKD2_9BACT</name>
<dbReference type="PRINTS" id="PR00046">
    <property type="entry name" value="SIGMA70FCT"/>
</dbReference>
<sequence length="345" mass="39369">MNINVSKLTKAVLSQLEAKQRDVLENRYGLSDGAVKTLAEIGEKYHITRERVRQIESVAIKEVLKNKDSVEMADFVSLVKNHLKNVGGVRRDVLLLSDLKLMIADPNSPHLGNKVRFLLETAGEPRLVSEDNNFYAYWHLGEDEKRKAQDFSNKLVKLMDKQRGTVVSHQNIDSVLSEATKPHNFKDLVALNYVSLSKQFHINHYGDFGLASWPEVNPKNMKDWAYSVLKKQNKPLHFGEITKFINKVCDNKIAHPQTVHNELIKDERFVLVGRGTYGLKEFGIMPGTAKEVLANLIKQHGPLSPKELISLVLKERVFKKNTILINLQNRKHFKRLEDGKYATLV</sequence>
<dbReference type="PANTHER" id="PTHR30603">
    <property type="entry name" value="RNA POLYMERASE SIGMA FACTOR RPO"/>
    <property type="match status" value="1"/>
</dbReference>
<dbReference type="PROSITE" id="PS00716">
    <property type="entry name" value="SIGMA70_2"/>
    <property type="match status" value="1"/>
</dbReference>
<dbReference type="InterPro" id="IPR007630">
    <property type="entry name" value="RNA_pol_sigma70_r4"/>
</dbReference>
<dbReference type="InterPro" id="IPR038087">
    <property type="entry name" value="RNAP_delta_N_dom_sf"/>
</dbReference>
<dbReference type="Gene3D" id="1.10.10.1250">
    <property type="entry name" value="RNA polymerase, subunit delta, N-terminal domain"/>
    <property type="match status" value="1"/>
</dbReference>
<dbReference type="PANTHER" id="PTHR30603:SF47">
    <property type="entry name" value="RNA POLYMERASE SIGMA FACTOR SIGD, CHLOROPLASTIC"/>
    <property type="match status" value="1"/>
</dbReference>